<sequence>MSVTLSTIPSIIPFHSTSVTKYKLQCGIRFPSRICRRSTRSLFGCWSATVRWTCFQYHEWQQQVCDYQQSAQGWRRPPQRGAKFQRPVFSEEAKSQQHFSNGELCFAPAPASHSVGAGHAFFWDTVFHFSVPDTCQHIISSVRSFLHDVVYAWKTSSDIPAPFSIARDSVGLLRADGAAFSRFTNISLFPPHVVVAVPFFFPPIMQIPQSTARGIYQPVIVGCFH</sequence>
<evidence type="ECO:0000313" key="1">
    <source>
        <dbReference type="EMBL" id="CBH15117.1"/>
    </source>
</evidence>
<dbReference type="GeneID" id="23865237"/>
<dbReference type="RefSeq" id="XP_011777383.1">
    <property type="nucleotide sequence ID" value="XM_011779081.1"/>
</dbReference>
<dbReference type="KEGG" id="tbg:TbgDal_X1980"/>
<dbReference type="AlphaFoldDB" id="D0A1H5"/>
<gene>
    <name evidence="1" type="ORF">TbgDal_X1980</name>
</gene>
<reference evidence="2" key="1">
    <citation type="journal article" date="2010" name="PLoS Negl. Trop. Dis.">
        <title>The genome sequence of Trypanosoma brucei gambiense, causative agent of chronic human african trypanosomiasis.</title>
        <authorList>
            <person name="Jackson A.P."/>
            <person name="Sanders M."/>
            <person name="Berry A."/>
            <person name="McQuillan J."/>
            <person name="Aslett M.A."/>
            <person name="Quail M.A."/>
            <person name="Chukualim B."/>
            <person name="Capewell P."/>
            <person name="MacLeod A."/>
            <person name="Melville S.E."/>
            <person name="Gibson W."/>
            <person name="Barry J.D."/>
            <person name="Berriman M."/>
            <person name="Hertz-Fowler C."/>
        </authorList>
    </citation>
    <scope>NUCLEOTIDE SEQUENCE [LARGE SCALE GENOMIC DNA]</scope>
    <source>
        <strain evidence="2">MHOM/CI/86/DAL972</strain>
    </source>
</reference>
<proteinExistence type="predicted"/>
<evidence type="ECO:0008006" key="3">
    <source>
        <dbReference type="Google" id="ProtNLM"/>
    </source>
</evidence>
<accession>D0A1H5</accession>
<protein>
    <recommendedName>
        <fullName evidence="3">T. brucei spp.-specific protein</fullName>
    </recommendedName>
</protein>
<dbReference type="Proteomes" id="UP000002316">
    <property type="component" value="Chromosome 10"/>
</dbReference>
<organism evidence="1 2">
    <name type="scientific">Trypanosoma brucei gambiense (strain MHOM/CI/86/DAL972)</name>
    <dbReference type="NCBI Taxonomy" id="679716"/>
    <lineage>
        <taxon>Eukaryota</taxon>
        <taxon>Discoba</taxon>
        <taxon>Euglenozoa</taxon>
        <taxon>Kinetoplastea</taxon>
        <taxon>Metakinetoplastina</taxon>
        <taxon>Trypanosomatida</taxon>
        <taxon>Trypanosomatidae</taxon>
        <taxon>Trypanosoma</taxon>
    </lineage>
</organism>
<name>D0A1H5_TRYB9</name>
<evidence type="ECO:0000313" key="2">
    <source>
        <dbReference type="Proteomes" id="UP000002316"/>
    </source>
</evidence>
<dbReference type="EMBL" id="FN554973">
    <property type="protein sequence ID" value="CBH15117.1"/>
    <property type="molecule type" value="Genomic_DNA"/>
</dbReference>